<protein>
    <submittedName>
        <fullName evidence="2">Uncharacterized protein</fullName>
    </submittedName>
</protein>
<proteinExistence type="predicted"/>
<evidence type="ECO:0000313" key="3">
    <source>
        <dbReference type="Proteomes" id="UP000186235"/>
    </source>
</evidence>
<reference evidence="3" key="1">
    <citation type="submission" date="2017-01" db="EMBL/GenBank/DDBJ databases">
        <authorList>
            <person name="Varghese N."/>
            <person name="Submissions S."/>
        </authorList>
    </citation>
    <scope>NUCLEOTIDE SEQUENCE [LARGE SCALE GENOMIC DNA]</scope>
    <source>
        <strain evidence="3">3bp</strain>
    </source>
</reference>
<evidence type="ECO:0000256" key="1">
    <source>
        <dbReference type="SAM" id="MobiDB-lite"/>
    </source>
</evidence>
<dbReference type="AlphaFoldDB" id="A0A1N6RCZ8"/>
<dbReference type="EMBL" id="FTMI01000003">
    <property type="protein sequence ID" value="SIQ26705.1"/>
    <property type="molecule type" value="Genomic_DNA"/>
</dbReference>
<name>A0A1N6RCZ8_9MICO</name>
<accession>A0A1N6RCZ8</accession>
<gene>
    <name evidence="2" type="ORF">SAMN05518682_1848</name>
</gene>
<dbReference type="Proteomes" id="UP000186235">
    <property type="component" value="Unassembled WGS sequence"/>
</dbReference>
<feature type="compositionally biased region" description="Low complexity" evidence="1">
    <location>
        <begin position="72"/>
        <end position="83"/>
    </location>
</feature>
<organism evidence="2 3">
    <name type="scientific">Cellulosimicrobium aquatile</name>
    <dbReference type="NCBI Taxonomy" id="1612203"/>
    <lineage>
        <taxon>Bacteria</taxon>
        <taxon>Bacillati</taxon>
        <taxon>Actinomycetota</taxon>
        <taxon>Actinomycetes</taxon>
        <taxon>Micrococcales</taxon>
        <taxon>Promicromonosporaceae</taxon>
        <taxon>Cellulosimicrobium</taxon>
    </lineage>
</organism>
<sequence>MTAGDRTCRSPAVGGVARTGQEACAKVWMRSIWSGGFFSPAVTATGSRFCAGASGHVTKFVNAHGKEKARLRSTTVSPSRSVSGMRTSRPLP</sequence>
<evidence type="ECO:0000313" key="2">
    <source>
        <dbReference type="EMBL" id="SIQ26705.1"/>
    </source>
</evidence>
<feature type="region of interest" description="Disordered" evidence="1">
    <location>
        <begin position="68"/>
        <end position="92"/>
    </location>
</feature>
<keyword evidence="3" id="KW-1185">Reference proteome</keyword>